<feature type="repeat" description="ANK" evidence="2">
    <location>
        <begin position="928"/>
        <end position="960"/>
    </location>
</feature>
<evidence type="ECO:0000256" key="2">
    <source>
        <dbReference type="PROSITE-ProRule" id="PRU00023"/>
    </source>
</evidence>
<reference evidence="6" key="2">
    <citation type="submission" date="2023-05" db="EMBL/GenBank/DDBJ databases">
        <authorList>
            <consortium name="Lawrence Berkeley National Laboratory"/>
            <person name="Steindorff A."/>
            <person name="Hensen N."/>
            <person name="Bonometti L."/>
            <person name="Westerberg I."/>
            <person name="Brannstrom I.O."/>
            <person name="Guillou S."/>
            <person name="Cros-Aarteil S."/>
            <person name="Calhoun S."/>
            <person name="Haridas S."/>
            <person name="Kuo A."/>
            <person name="Mondo S."/>
            <person name="Pangilinan J."/>
            <person name="Riley R."/>
            <person name="Labutti K."/>
            <person name="Andreopoulos B."/>
            <person name="Lipzen A."/>
            <person name="Chen C."/>
            <person name="Yanf M."/>
            <person name="Daum C."/>
            <person name="Ng V."/>
            <person name="Clum A."/>
            <person name="Ohm R."/>
            <person name="Martin F."/>
            <person name="Silar P."/>
            <person name="Natvig D."/>
            <person name="Lalanne C."/>
            <person name="Gautier V."/>
            <person name="Ament-Velasquez S.L."/>
            <person name="Kruys A."/>
            <person name="Hutchinson M.I."/>
            <person name="Powell A.J."/>
            <person name="Barry K."/>
            <person name="Miller A.N."/>
            <person name="Grigoriev I.V."/>
            <person name="Debuchy R."/>
            <person name="Gladieux P."/>
            <person name="Thoren M.H."/>
            <person name="Johannesson H."/>
        </authorList>
    </citation>
    <scope>NUCLEOTIDE SEQUENCE</scope>
    <source>
        <strain evidence="6">CBS 892.96</strain>
    </source>
</reference>
<keyword evidence="2" id="KW-0040">ANK repeat</keyword>
<dbReference type="PROSITE" id="PS50088">
    <property type="entry name" value="ANK_REPEAT"/>
    <property type="match status" value="8"/>
</dbReference>
<dbReference type="PANTHER" id="PTHR22677">
    <property type="entry name" value="ANKYRIN REPEAT DOMAIN-CONTAINING PROTEIN 60"/>
    <property type="match status" value="1"/>
</dbReference>
<keyword evidence="7" id="KW-1185">Reference proteome</keyword>
<dbReference type="PRINTS" id="PR01415">
    <property type="entry name" value="ANKYRIN"/>
</dbReference>
<reference evidence="6" key="1">
    <citation type="journal article" date="2023" name="Mol. Phylogenet. Evol.">
        <title>Genome-scale phylogeny and comparative genomics of the fungal order Sordariales.</title>
        <authorList>
            <person name="Hensen N."/>
            <person name="Bonometti L."/>
            <person name="Westerberg I."/>
            <person name="Brannstrom I.O."/>
            <person name="Guillou S."/>
            <person name="Cros-Aarteil S."/>
            <person name="Calhoun S."/>
            <person name="Haridas S."/>
            <person name="Kuo A."/>
            <person name="Mondo S."/>
            <person name="Pangilinan J."/>
            <person name="Riley R."/>
            <person name="LaButti K."/>
            <person name="Andreopoulos B."/>
            <person name="Lipzen A."/>
            <person name="Chen C."/>
            <person name="Yan M."/>
            <person name="Daum C."/>
            <person name="Ng V."/>
            <person name="Clum A."/>
            <person name="Steindorff A."/>
            <person name="Ohm R.A."/>
            <person name="Martin F."/>
            <person name="Silar P."/>
            <person name="Natvig D.O."/>
            <person name="Lalanne C."/>
            <person name="Gautier V."/>
            <person name="Ament-Velasquez S.L."/>
            <person name="Kruys A."/>
            <person name="Hutchinson M.I."/>
            <person name="Powell A.J."/>
            <person name="Barry K."/>
            <person name="Miller A.N."/>
            <person name="Grigoriev I.V."/>
            <person name="Debuchy R."/>
            <person name="Gladieux P."/>
            <person name="Hiltunen Thoren M."/>
            <person name="Johannesson H."/>
        </authorList>
    </citation>
    <scope>NUCLEOTIDE SEQUENCE</scope>
    <source>
        <strain evidence="6">CBS 892.96</strain>
    </source>
</reference>
<dbReference type="SUPFAM" id="SSF48403">
    <property type="entry name" value="Ankyrin repeat"/>
    <property type="match status" value="1"/>
</dbReference>
<name>A0AAN6VYV4_9PEZI</name>
<dbReference type="Pfam" id="PF24883">
    <property type="entry name" value="NPHP3_N"/>
    <property type="match status" value="1"/>
</dbReference>
<comment type="caution">
    <text evidence="6">The sequence shown here is derived from an EMBL/GenBank/DDBJ whole genome shotgun (WGS) entry which is preliminary data.</text>
</comment>
<dbReference type="InterPro" id="IPR036770">
    <property type="entry name" value="Ankyrin_rpt-contain_sf"/>
</dbReference>
<accession>A0AAN6VYV4</accession>
<feature type="repeat" description="ANK" evidence="2">
    <location>
        <begin position="859"/>
        <end position="891"/>
    </location>
</feature>
<dbReference type="Pfam" id="PF22939">
    <property type="entry name" value="WHD_GPIID"/>
    <property type="match status" value="1"/>
</dbReference>
<dbReference type="Gene3D" id="1.25.40.20">
    <property type="entry name" value="Ankyrin repeat-containing domain"/>
    <property type="match status" value="3"/>
</dbReference>
<dbReference type="InterPro" id="IPR056125">
    <property type="entry name" value="DUF7708"/>
</dbReference>
<evidence type="ECO:0000313" key="7">
    <source>
        <dbReference type="Proteomes" id="UP001302321"/>
    </source>
</evidence>
<evidence type="ECO:0008006" key="8">
    <source>
        <dbReference type="Google" id="ProtNLM"/>
    </source>
</evidence>
<gene>
    <name evidence="6" type="ORF">QBC36DRAFT_294484</name>
</gene>
<evidence type="ECO:0000259" key="4">
    <source>
        <dbReference type="Pfam" id="PF24809"/>
    </source>
</evidence>
<feature type="repeat" description="ANK" evidence="2">
    <location>
        <begin position="1067"/>
        <end position="1099"/>
    </location>
</feature>
<organism evidence="6 7">
    <name type="scientific">Triangularia setosa</name>
    <dbReference type="NCBI Taxonomy" id="2587417"/>
    <lineage>
        <taxon>Eukaryota</taxon>
        <taxon>Fungi</taxon>
        <taxon>Dikarya</taxon>
        <taxon>Ascomycota</taxon>
        <taxon>Pezizomycotina</taxon>
        <taxon>Sordariomycetes</taxon>
        <taxon>Sordariomycetidae</taxon>
        <taxon>Sordariales</taxon>
        <taxon>Podosporaceae</taxon>
        <taxon>Triangularia</taxon>
    </lineage>
</organism>
<sequence length="1124" mass="123901">MALVVTPSSARIPAGPRKSLEDAVADFQSILTDDQRQKLHSIGAIREADTVMVFTSQLDREHQLKKGRGIANRLSSVLQSVQIFSTVVDTFVSSHPEIAALVWGSIKYTMIIAVNYTSYFEALSGLFMAFSNQCPRFAEYQALYPASTRLQKALCDFHASIIRCCKHVVEVIQRPWQKQLWNAFFQGFNQEFKPYVDDIQKLGKEAKDEIALAKAHADCQDQKLQEKERVAQSRQRSRVKRFIPKAEKELETIKELQLQQSTRQLREERQRLLESLSSHDYMTPFKAACTKRQNGTAQWILMAPEFTRWYDVGSGKTILCASVISHVFANKCSDDRVAFFFLQYDNPDSLRAETIIRSIIRQSIDGITLSEDVERQLRELNRKLFVPPGDWVGLLRQRIQLSRTFYVFIDGLDECDATERRALLDALSSLATTVSGLRIFIAGRDSVYMDLKGRFPRIEHMSMASDGLTSDIQLYVEAAVQERIRNEDLVVGDPCLLDVIKDTLTRHADGMFVWVTFLISEICTTSCDDDIRQSLRSLPKDLEETFIRALSRIISRQKKADLVQKVFRWVVAAKRPLTLDEIREAVSVDIGQHYSRPERLVHDMGRIVMWSENLLQINEEPQSVQFAHSTICEFITTTSLPHQLTDFHVNLEEADHFAGEICVTYLDFNDFKSTVARRIQPLPQINHMAMAIAGTALPRGPKSSKLVAGFIDLISGDRKAKANLDFTRVLANCGGADASGSLDKLQQSHPFLKYVAIHWIFHTARFQERRSVTWGLWHQIITGGHDLAQTPWRESESQPSQHAMLLWSHQTCHYSLLRYANSLGPSESESNKLIRASASEGDIEAVEIFLEARGYSMHGINSALQAASRGGHLQVVDRLLSAGADVNAAAADEYGRTALQAASQGGHLQVVDRLLSAGADVNAAAGFDGRTALQAASQGGHLQVVDRLLSTGADVNAAAARHGLTALQAASQGGHLQVIDRLLSTGADINAAAAGFYGRTALQAASQGGYLQVVNRLLSAGADVNAAAAGFDGRTALQAASQGGHLQVVDRLLSTGADVNAAAASFDGRTALQAASQGGHLQVVDRLLSAGADVNAAAGFDGRTALQAASEGGHLQVVDRLLGR</sequence>
<evidence type="ECO:0000259" key="3">
    <source>
        <dbReference type="Pfam" id="PF22939"/>
    </source>
</evidence>
<feature type="domain" description="DUF7708" evidence="4">
    <location>
        <begin position="74"/>
        <end position="211"/>
    </location>
</feature>
<feature type="repeat" description="ANK" evidence="2">
    <location>
        <begin position="894"/>
        <end position="926"/>
    </location>
</feature>
<dbReference type="InterPro" id="IPR039323">
    <property type="entry name" value="ANKRD_45/46/60"/>
</dbReference>
<dbReference type="Pfam" id="PF24809">
    <property type="entry name" value="DUF7708"/>
    <property type="match status" value="1"/>
</dbReference>
<dbReference type="SMART" id="SM00248">
    <property type="entry name" value="ANK"/>
    <property type="match status" value="7"/>
</dbReference>
<dbReference type="PROSITE" id="PS50297">
    <property type="entry name" value="ANK_REP_REGION"/>
    <property type="match status" value="8"/>
</dbReference>
<dbReference type="Proteomes" id="UP001302321">
    <property type="component" value="Unassembled WGS sequence"/>
</dbReference>
<evidence type="ECO:0000256" key="1">
    <source>
        <dbReference type="ARBA" id="ARBA00022737"/>
    </source>
</evidence>
<dbReference type="Pfam" id="PF12796">
    <property type="entry name" value="Ank_2"/>
    <property type="match status" value="4"/>
</dbReference>
<feature type="repeat" description="ANK" evidence="2">
    <location>
        <begin position="1032"/>
        <end position="1064"/>
    </location>
</feature>
<feature type="repeat" description="ANK" evidence="2">
    <location>
        <begin position="1101"/>
        <end position="1124"/>
    </location>
</feature>
<dbReference type="Gene3D" id="3.40.50.300">
    <property type="entry name" value="P-loop containing nucleotide triphosphate hydrolases"/>
    <property type="match status" value="1"/>
</dbReference>
<protein>
    <recommendedName>
        <fullName evidence="8">NACHT domain-containing protein</fullName>
    </recommendedName>
</protein>
<dbReference type="InterPro" id="IPR054471">
    <property type="entry name" value="GPIID_WHD"/>
</dbReference>
<feature type="domain" description="GPI inositol-deacylase winged helix" evidence="3">
    <location>
        <begin position="557"/>
        <end position="640"/>
    </location>
</feature>
<keyword evidence="1" id="KW-0677">Repeat</keyword>
<feature type="repeat" description="ANK" evidence="2">
    <location>
        <begin position="997"/>
        <end position="1029"/>
    </location>
</feature>
<evidence type="ECO:0000259" key="5">
    <source>
        <dbReference type="Pfam" id="PF24883"/>
    </source>
</evidence>
<dbReference type="InterPro" id="IPR002110">
    <property type="entry name" value="Ankyrin_rpt"/>
</dbReference>
<evidence type="ECO:0000313" key="6">
    <source>
        <dbReference type="EMBL" id="KAK4172309.1"/>
    </source>
</evidence>
<feature type="repeat" description="ANK" evidence="2">
    <location>
        <begin position="962"/>
        <end position="994"/>
    </location>
</feature>
<dbReference type="AlphaFoldDB" id="A0AAN6VYV4"/>
<dbReference type="InterPro" id="IPR056884">
    <property type="entry name" value="NPHP3-like_N"/>
</dbReference>
<dbReference type="PANTHER" id="PTHR22677:SF4">
    <property type="entry name" value="USHER SYNDROME TYPE-1G PROTEIN-LIKE PROTEIN"/>
    <property type="match status" value="1"/>
</dbReference>
<proteinExistence type="predicted"/>
<dbReference type="InterPro" id="IPR027417">
    <property type="entry name" value="P-loop_NTPase"/>
</dbReference>
<feature type="domain" description="Nephrocystin 3-like N-terminal" evidence="5">
    <location>
        <begin position="295"/>
        <end position="444"/>
    </location>
</feature>
<dbReference type="EMBL" id="MU866439">
    <property type="protein sequence ID" value="KAK4172309.1"/>
    <property type="molecule type" value="Genomic_DNA"/>
</dbReference>